<proteinExistence type="predicted"/>
<reference evidence="1" key="1">
    <citation type="submission" date="2014-02" db="EMBL/GenBank/DDBJ databases">
        <title>Expanding our view of genomic diversity in Candidatus Accumulibacter clades.</title>
        <authorList>
            <person name="Skennerton C.T."/>
            <person name="Barr J.J."/>
            <person name="Slater F.R."/>
            <person name="Bond P.L."/>
            <person name="Tyson G.W."/>
        </authorList>
    </citation>
    <scope>NUCLEOTIDE SEQUENCE [LARGE SCALE GENOMIC DNA]</scope>
</reference>
<gene>
    <name evidence="1" type="ORF">AW11_02381</name>
</gene>
<evidence type="ECO:0000313" key="1">
    <source>
        <dbReference type="EMBL" id="EXI87785.1"/>
    </source>
</evidence>
<dbReference type="PATRIC" id="fig|1454004.3.peg.2459"/>
<protein>
    <submittedName>
        <fullName evidence="1">Uncharacterized protein</fullName>
    </submittedName>
</protein>
<dbReference type="EMBL" id="JEMY01000031">
    <property type="protein sequence ID" value="EXI87785.1"/>
    <property type="molecule type" value="Genomic_DNA"/>
</dbReference>
<organism evidence="1 2">
    <name type="scientific">Accumulibacter regalis</name>
    <dbReference type="NCBI Taxonomy" id="522306"/>
    <lineage>
        <taxon>Bacteria</taxon>
        <taxon>Pseudomonadati</taxon>
        <taxon>Pseudomonadota</taxon>
        <taxon>Betaproteobacteria</taxon>
        <taxon>Candidatus Accumulibacter</taxon>
    </lineage>
</organism>
<dbReference type="Proteomes" id="UP000022141">
    <property type="component" value="Unassembled WGS sequence"/>
</dbReference>
<name>A0A011QF86_ACCRE</name>
<accession>A0A011QF86</accession>
<dbReference type="AlphaFoldDB" id="A0A011QF86"/>
<sequence>MERVILALAMLAGLQLLLSFFRSAAQGLKSFLNRRPEATTAPEPVEVIKVTSAHWQQYDRPAYQRRTGIDIDPAKSGEASFEVIA</sequence>
<evidence type="ECO:0000313" key="2">
    <source>
        <dbReference type="Proteomes" id="UP000022141"/>
    </source>
</evidence>
<keyword evidence="2" id="KW-1185">Reference proteome</keyword>
<comment type="caution">
    <text evidence="1">The sequence shown here is derived from an EMBL/GenBank/DDBJ whole genome shotgun (WGS) entry which is preliminary data.</text>
</comment>